<proteinExistence type="predicted"/>
<evidence type="ECO:0000313" key="1">
    <source>
        <dbReference type="EMBL" id="BCU03915.1"/>
    </source>
</evidence>
<dbReference type="Proteomes" id="UP001253637">
    <property type="component" value="Segment"/>
</dbReference>
<accession>A0A811BTJ4</accession>
<name>A0A811BTJ4_9VIRU</name>
<dbReference type="EMBL" id="LC625835">
    <property type="protein sequence ID" value="BCU03915.1"/>
    <property type="molecule type" value="Genomic_DNA"/>
</dbReference>
<organism evidence="1 2">
    <name type="scientific">Pandoravirus japonicus</name>
    <dbReference type="NCBI Taxonomy" id="2823154"/>
    <lineage>
        <taxon>Viruses</taxon>
        <taxon>Pandoravirus</taxon>
    </lineage>
</organism>
<evidence type="ECO:0000313" key="2">
    <source>
        <dbReference type="Proteomes" id="UP001253637"/>
    </source>
</evidence>
<reference evidence="1" key="1">
    <citation type="submission" date="2021-04" db="EMBL/GenBank/DDBJ databases">
        <title>Draft Genome Sequence of Pandoravirus japonicus, Isolated from the Sabaishi River of Niigata, Japan.</title>
        <authorList>
            <person name="Hosokawa N."/>
            <person name="Takahashi H."/>
            <person name="Aoki K."/>
            <person name="Takemura M."/>
        </authorList>
    </citation>
    <scope>NUCLEOTIDE SEQUENCE</scope>
</reference>
<protein>
    <submittedName>
        <fullName evidence="1">Uncharacterized protein</fullName>
    </submittedName>
</protein>
<sequence length="67" mass="7356">MYEKEILVARELCSAQCQIQRRGQCQLGGGAASKVSYCQQRGPVRAMTKNEPSMVGATVEVPSRGRR</sequence>